<dbReference type="EMBL" id="SRLO01000179">
    <property type="protein sequence ID" value="TNN69167.1"/>
    <property type="molecule type" value="Genomic_DNA"/>
</dbReference>
<dbReference type="Proteomes" id="UP000314294">
    <property type="component" value="Unassembled WGS sequence"/>
</dbReference>
<accession>A0A4Z2HU13</accession>
<comment type="caution">
    <text evidence="2">The sequence shown here is derived from an EMBL/GenBank/DDBJ whole genome shotgun (WGS) entry which is preliminary data.</text>
</comment>
<keyword evidence="3" id="KW-1185">Reference proteome</keyword>
<dbReference type="AlphaFoldDB" id="A0A4Z2HU13"/>
<sequence>MRGEGRAEGRQALARTLSDMSATEGLVQFVGETVNSSAANGGPKSSTPQLHNGLSFMSPGHRG</sequence>
<feature type="region of interest" description="Disordered" evidence="1">
    <location>
        <begin position="34"/>
        <end position="63"/>
    </location>
</feature>
<feature type="compositionally biased region" description="Polar residues" evidence="1">
    <location>
        <begin position="34"/>
        <end position="52"/>
    </location>
</feature>
<organism evidence="2 3">
    <name type="scientific">Liparis tanakae</name>
    <name type="common">Tanaka's snailfish</name>
    <dbReference type="NCBI Taxonomy" id="230148"/>
    <lineage>
        <taxon>Eukaryota</taxon>
        <taxon>Metazoa</taxon>
        <taxon>Chordata</taxon>
        <taxon>Craniata</taxon>
        <taxon>Vertebrata</taxon>
        <taxon>Euteleostomi</taxon>
        <taxon>Actinopterygii</taxon>
        <taxon>Neopterygii</taxon>
        <taxon>Teleostei</taxon>
        <taxon>Neoteleostei</taxon>
        <taxon>Acanthomorphata</taxon>
        <taxon>Eupercaria</taxon>
        <taxon>Perciformes</taxon>
        <taxon>Cottioidei</taxon>
        <taxon>Cottales</taxon>
        <taxon>Liparidae</taxon>
        <taxon>Liparis</taxon>
    </lineage>
</organism>
<reference evidence="2 3" key="1">
    <citation type="submission" date="2019-03" db="EMBL/GenBank/DDBJ databases">
        <title>First draft genome of Liparis tanakae, snailfish: a comprehensive survey of snailfish specific genes.</title>
        <authorList>
            <person name="Kim W."/>
            <person name="Song I."/>
            <person name="Jeong J.-H."/>
            <person name="Kim D."/>
            <person name="Kim S."/>
            <person name="Ryu S."/>
            <person name="Song J.Y."/>
            <person name="Lee S.K."/>
        </authorList>
    </citation>
    <scope>NUCLEOTIDE SEQUENCE [LARGE SCALE GENOMIC DNA]</scope>
    <source>
        <tissue evidence="2">Muscle</tissue>
    </source>
</reference>
<evidence type="ECO:0000313" key="3">
    <source>
        <dbReference type="Proteomes" id="UP000314294"/>
    </source>
</evidence>
<protein>
    <submittedName>
        <fullName evidence="2">Uncharacterized protein</fullName>
    </submittedName>
</protein>
<feature type="region of interest" description="Disordered" evidence="1">
    <location>
        <begin position="1"/>
        <end position="21"/>
    </location>
</feature>
<name>A0A4Z2HU13_9TELE</name>
<evidence type="ECO:0000256" key="1">
    <source>
        <dbReference type="SAM" id="MobiDB-lite"/>
    </source>
</evidence>
<proteinExistence type="predicted"/>
<gene>
    <name evidence="2" type="ORF">EYF80_020634</name>
</gene>
<evidence type="ECO:0000313" key="2">
    <source>
        <dbReference type="EMBL" id="TNN69167.1"/>
    </source>
</evidence>